<dbReference type="HOGENOM" id="CLU_2577407_0_0_1"/>
<evidence type="ECO:0000313" key="1">
    <source>
        <dbReference type="EMBL" id="KEH41264.1"/>
    </source>
</evidence>
<dbReference type="EMBL" id="CM001217">
    <property type="protein sequence ID" value="KEH41264.1"/>
    <property type="molecule type" value="Genomic_DNA"/>
</dbReference>
<gene>
    <name evidence="1" type="ordered locus">MTR_1g047560</name>
</gene>
<proteinExistence type="predicted"/>
<dbReference type="EnsemblPlants" id="KEH41264">
    <property type="protein sequence ID" value="KEH41264"/>
    <property type="gene ID" value="MTR_1g047560"/>
</dbReference>
<protein>
    <submittedName>
        <fullName evidence="1 2">Uncharacterized protein</fullName>
    </submittedName>
</protein>
<name>A0A072VGU6_MEDTR</name>
<keyword evidence="3" id="KW-1185">Reference proteome</keyword>
<reference evidence="1 3" key="2">
    <citation type="journal article" date="2014" name="BMC Genomics">
        <title>An improved genome release (version Mt4.0) for the model legume Medicago truncatula.</title>
        <authorList>
            <person name="Tang H."/>
            <person name="Krishnakumar V."/>
            <person name="Bidwell S."/>
            <person name="Rosen B."/>
            <person name="Chan A."/>
            <person name="Zhou S."/>
            <person name="Gentzbittel L."/>
            <person name="Childs K.L."/>
            <person name="Yandell M."/>
            <person name="Gundlach H."/>
            <person name="Mayer K.F."/>
            <person name="Schwartz D.C."/>
            <person name="Town C.D."/>
        </authorList>
    </citation>
    <scope>GENOME REANNOTATION</scope>
    <source>
        <strain evidence="1">A17</strain>
        <strain evidence="2 3">cv. Jemalong A17</strain>
    </source>
</reference>
<reference evidence="1 3" key="1">
    <citation type="journal article" date="2011" name="Nature">
        <title>The Medicago genome provides insight into the evolution of rhizobial symbioses.</title>
        <authorList>
            <person name="Young N.D."/>
            <person name="Debelle F."/>
            <person name="Oldroyd G.E."/>
            <person name="Geurts R."/>
            <person name="Cannon S.B."/>
            <person name="Udvardi M.K."/>
            <person name="Benedito V.A."/>
            <person name="Mayer K.F."/>
            <person name="Gouzy J."/>
            <person name="Schoof H."/>
            <person name="Van de Peer Y."/>
            <person name="Proost S."/>
            <person name="Cook D.R."/>
            <person name="Meyers B.C."/>
            <person name="Spannagl M."/>
            <person name="Cheung F."/>
            <person name="De Mita S."/>
            <person name="Krishnakumar V."/>
            <person name="Gundlach H."/>
            <person name="Zhou S."/>
            <person name="Mudge J."/>
            <person name="Bharti A.K."/>
            <person name="Murray J.D."/>
            <person name="Naoumkina M.A."/>
            <person name="Rosen B."/>
            <person name="Silverstein K.A."/>
            <person name="Tang H."/>
            <person name="Rombauts S."/>
            <person name="Zhao P.X."/>
            <person name="Zhou P."/>
            <person name="Barbe V."/>
            <person name="Bardou P."/>
            <person name="Bechner M."/>
            <person name="Bellec A."/>
            <person name="Berger A."/>
            <person name="Berges H."/>
            <person name="Bidwell S."/>
            <person name="Bisseling T."/>
            <person name="Choisne N."/>
            <person name="Couloux A."/>
            <person name="Denny R."/>
            <person name="Deshpande S."/>
            <person name="Dai X."/>
            <person name="Doyle J.J."/>
            <person name="Dudez A.M."/>
            <person name="Farmer A.D."/>
            <person name="Fouteau S."/>
            <person name="Franken C."/>
            <person name="Gibelin C."/>
            <person name="Gish J."/>
            <person name="Goldstein S."/>
            <person name="Gonzalez A.J."/>
            <person name="Green P.J."/>
            <person name="Hallab A."/>
            <person name="Hartog M."/>
            <person name="Hua A."/>
            <person name="Humphray S.J."/>
            <person name="Jeong D.H."/>
            <person name="Jing Y."/>
            <person name="Jocker A."/>
            <person name="Kenton S.M."/>
            <person name="Kim D.J."/>
            <person name="Klee K."/>
            <person name="Lai H."/>
            <person name="Lang C."/>
            <person name="Lin S."/>
            <person name="Macmil S.L."/>
            <person name="Magdelenat G."/>
            <person name="Matthews L."/>
            <person name="McCorrison J."/>
            <person name="Monaghan E.L."/>
            <person name="Mun J.H."/>
            <person name="Najar F.Z."/>
            <person name="Nicholson C."/>
            <person name="Noirot C."/>
            <person name="O'Bleness M."/>
            <person name="Paule C.R."/>
            <person name="Poulain J."/>
            <person name="Prion F."/>
            <person name="Qin B."/>
            <person name="Qu C."/>
            <person name="Retzel E.F."/>
            <person name="Riddle C."/>
            <person name="Sallet E."/>
            <person name="Samain S."/>
            <person name="Samson N."/>
            <person name="Sanders I."/>
            <person name="Saurat O."/>
            <person name="Scarpelli C."/>
            <person name="Schiex T."/>
            <person name="Segurens B."/>
            <person name="Severin A.J."/>
            <person name="Sherrier D.J."/>
            <person name="Shi R."/>
            <person name="Sims S."/>
            <person name="Singer S.R."/>
            <person name="Sinharoy S."/>
            <person name="Sterck L."/>
            <person name="Viollet A."/>
            <person name="Wang B.B."/>
            <person name="Wang K."/>
            <person name="Wang M."/>
            <person name="Wang X."/>
            <person name="Warfsmann J."/>
            <person name="Weissenbach J."/>
            <person name="White D.D."/>
            <person name="White J.D."/>
            <person name="Wiley G.B."/>
            <person name="Wincker P."/>
            <person name="Xing Y."/>
            <person name="Yang L."/>
            <person name="Yao Z."/>
            <person name="Ying F."/>
            <person name="Zhai J."/>
            <person name="Zhou L."/>
            <person name="Zuber A."/>
            <person name="Denarie J."/>
            <person name="Dixon R.A."/>
            <person name="May G.D."/>
            <person name="Schwartz D.C."/>
            <person name="Rogers J."/>
            <person name="Quetier F."/>
            <person name="Town C.D."/>
            <person name="Roe B.A."/>
        </authorList>
    </citation>
    <scope>NUCLEOTIDE SEQUENCE [LARGE SCALE GENOMIC DNA]</scope>
    <source>
        <strain evidence="1">A17</strain>
        <strain evidence="2 3">cv. Jemalong A17</strain>
    </source>
</reference>
<sequence>MTFRMLGDRHFRVIFQRNETSKNFGSCGELFDQVGRGRSSHKNQGENVLNFFKRNILALFRVPTLVILDNDTQFTNRKSQD</sequence>
<dbReference type="Proteomes" id="UP000002051">
    <property type="component" value="Unassembled WGS sequence"/>
</dbReference>
<organism evidence="1 3">
    <name type="scientific">Medicago truncatula</name>
    <name type="common">Barrel medic</name>
    <name type="synonym">Medicago tribuloides</name>
    <dbReference type="NCBI Taxonomy" id="3880"/>
    <lineage>
        <taxon>Eukaryota</taxon>
        <taxon>Viridiplantae</taxon>
        <taxon>Streptophyta</taxon>
        <taxon>Embryophyta</taxon>
        <taxon>Tracheophyta</taxon>
        <taxon>Spermatophyta</taxon>
        <taxon>Magnoliopsida</taxon>
        <taxon>eudicotyledons</taxon>
        <taxon>Gunneridae</taxon>
        <taxon>Pentapetalae</taxon>
        <taxon>rosids</taxon>
        <taxon>fabids</taxon>
        <taxon>Fabales</taxon>
        <taxon>Fabaceae</taxon>
        <taxon>Papilionoideae</taxon>
        <taxon>50 kb inversion clade</taxon>
        <taxon>NPAAA clade</taxon>
        <taxon>Hologalegina</taxon>
        <taxon>IRL clade</taxon>
        <taxon>Trifolieae</taxon>
        <taxon>Medicago</taxon>
    </lineage>
</organism>
<reference evidence="2" key="3">
    <citation type="submission" date="2015-04" db="UniProtKB">
        <authorList>
            <consortium name="EnsemblPlants"/>
        </authorList>
    </citation>
    <scope>IDENTIFICATION</scope>
    <source>
        <strain evidence="2">cv. Jemalong A17</strain>
    </source>
</reference>
<evidence type="ECO:0000313" key="2">
    <source>
        <dbReference type="EnsemblPlants" id="KEH41264"/>
    </source>
</evidence>
<dbReference type="AlphaFoldDB" id="A0A072VGU6"/>
<evidence type="ECO:0000313" key="3">
    <source>
        <dbReference type="Proteomes" id="UP000002051"/>
    </source>
</evidence>
<accession>A0A072VGU6</accession>